<protein>
    <submittedName>
        <fullName evidence="1">Uncharacterized protein</fullName>
    </submittedName>
</protein>
<evidence type="ECO:0000313" key="1">
    <source>
        <dbReference type="EMBL" id="KIY47353.1"/>
    </source>
</evidence>
<gene>
    <name evidence="1" type="ORF">FISHEDRAFT_74658</name>
</gene>
<dbReference type="EMBL" id="KN881942">
    <property type="protein sequence ID" value="KIY47353.1"/>
    <property type="molecule type" value="Genomic_DNA"/>
</dbReference>
<dbReference type="Proteomes" id="UP000054144">
    <property type="component" value="Unassembled WGS sequence"/>
</dbReference>
<organism evidence="1 2">
    <name type="scientific">Fistulina hepatica ATCC 64428</name>
    <dbReference type="NCBI Taxonomy" id="1128425"/>
    <lineage>
        <taxon>Eukaryota</taxon>
        <taxon>Fungi</taxon>
        <taxon>Dikarya</taxon>
        <taxon>Basidiomycota</taxon>
        <taxon>Agaricomycotina</taxon>
        <taxon>Agaricomycetes</taxon>
        <taxon>Agaricomycetidae</taxon>
        <taxon>Agaricales</taxon>
        <taxon>Fistulinaceae</taxon>
        <taxon>Fistulina</taxon>
    </lineage>
</organism>
<name>A0A0D7A988_9AGAR</name>
<dbReference type="AlphaFoldDB" id="A0A0D7A988"/>
<proteinExistence type="predicted"/>
<evidence type="ECO:0000313" key="2">
    <source>
        <dbReference type="Proteomes" id="UP000054144"/>
    </source>
</evidence>
<reference evidence="1 2" key="1">
    <citation type="journal article" date="2015" name="Fungal Genet. Biol.">
        <title>Evolution of novel wood decay mechanisms in Agaricales revealed by the genome sequences of Fistulina hepatica and Cylindrobasidium torrendii.</title>
        <authorList>
            <person name="Floudas D."/>
            <person name="Held B.W."/>
            <person name="Riley R."/>
            <person name="Nagy L.G."/>
            <person name="Koehler G."/>
            <person name="Ransdell A.S."/>
            <person name="Younus H."/>
            <person name="Chow J."/>
            <person name="Chiniquy J."/>
            <person name="Lipzen A."/>
            <person name="Tritt A."/>
            <person name="Sun H."/>
            <person name="Haridas S."/>
            <person name="LaButti K."/>
            <person name="Ohm R.A."/>
            <person name="Kues U."/>
            <person name="Blanchette R.A."/>
            <person name="Grigoriev I.V."/>
            <person name="Minto R.E."/>
            <person name="Hibbett D.S."/>
        </authorList>
    </citation>
    <scope>NUCLEOTIDE SEQUENCE [LARGE SCALE GENOMIC DNA]</scope>
    <source>
        <strain evidence="1 2">ATCC 64428</strain>
    </source>
</reference>
<accession>A0A0D7A988</accession>
<keyword evidence="2" id="KW-1185">Reference proteome</keyword>
<sequence length="90" mass="9747">MTEPASTLGTFSLQAFSDFAFLLPPNLYVLAPSRLNAYNTPLPSLVDRPFRATNDAWKAPPTPPHSTPTAAASVAYAAILYKPPEREEAD</sequence>